<dbReference type="STRING" id="1448320.A0A319EA64"/>
<name>A0A319EA64_9EURO</name>
<dbReference type="Proteomes" id="UP000247810">
    <property type="component" value="Unassembled WGS sequence"/>
</dbReference>
<keyword evidence="2" id="KW-0238">DNA-binding</keyword>
<evidence type="ECO:0000256" key="3">
    <source>
        <dbReference type="ARBA" id="ARBA00023163"/>
    </source>
</evidence>
<dbReference type="AlphaFoldDB" id="A0A319EA64"/>
<feature type="region of interest" description="Disordered" evidence="5">
    <location>
        <begin position="46"/>
        <end position="85"/>
    </location>
</feature>
<keyword evidence="1" id="KW-0805">Transcription regulation</keyword>
<dbReference type="EMBL" id="KZ825822">
    <property type="protein sequence ID" value="PYH97628.1"/>
    <property type="molecule type" value="Genomic_DNA"/>
</dbReference>
<keyword evidence="4" id="KW-0539">Nucleus</keyword>
<evidence type="ECO:0000256" key="2">
    <source>
        <dbReference type="ARBA" id="ARBA00023125"/>
    </source>
</evidence>
<evidence type="ECO:0000256" key="5">
    <source>
        <dbReference type="SAM" id="MobiDB-lite"/>
    </source>
</evidence>
<dbReference type="PROSITE" id="PS50048">
    <property type="entry name" value="ZN2_CY6_FUNGAL_2"/>
    <property type="match status" value="1"/>
</dbReference>
<dbReference type="Gene3D" id="4.10.240.10">
    <property type="entry name" value="Zn(2)-C6 fungal-type DNA-binding domain"/>
    <property type="match status" value="1"/>
</dbReference>
<proteinExistence type="predicted"/>
<dbReference type="SMART" id="SM00066">
    <property type="entry name" value="GAL4"/>
    <property type="match status" value="1"/>
</dbReference>
<keyword evidence="8" id="KW-1185">Reference proteome</keyword>
<dbReference type="GO" id="GO:0005634">
    <property type="term" value="C:nucleus"/>
    <property type="evidence" value="ECO:0007669"/>
    <property type="project" value="TreeGrafter"/>
</dbReference>
<keyword evidence="3" id="KW-0804">Transcription</keyword>
<evidence type="ECO:0000256" key="4">
    <source>
        <dbReference type="ARBA" id="ARBA00023242"/>
    </source>
</evidence>
<dbReference type="GO" id="GO:0008270">
    <property type="term" value="F:zinc ion binding"/>
    <property type="evidence" value="ECO:0007669"/>
    <property type="project" value="InterPro"/>
</dbReference>
<dbReference type="Pfam" id="PF00172">
    <property type="entry name" value="Zn_clus"/>
    <property type="match status" value="1"/>
</dbReference>
<evidence type="ECO:0000313" key="7">
    <source>
        <dbReference type="EMBL" id="PYH97628.1"/>
    </source>
</evidence>
<evidence type="ECO:0000313" key="8">
    <source>
        <dbReference type="Proteomes" id="UP000247810"/>
    </source>
</evidence>
<dbReference type="GO" id="GO:0000435">
    <property type="term" value="P:positive regulation of transcription from RNA polymerase II promoter by galactose"/>
    <property type="evidence" value="ECO:0007669"/>
    <property type="project" value="TreeGrafter"/>
</dbReference>
<dbReference type="InterPro" id="IPR051127">
    <property type="entry name" value="Fungal_SecMet_Regulators"/>
</dbReference>
<evidence type="ECO:0000256" key="1">
    <source>
        <dbReference type="ARBA" id="ARBA00023015"/>
    </source>
</evidence>
<dbReference type="VEuPathDB" id="FungiDB:BO71DRAFT_481081"/>
<dbReference type="OrthoDB" id="424974at2759"/>
<protein>
    <recommendedName>
        <fullName evidence="6">Zn(2)-C6 fungal-type domain-containing protein</fullName>
    </recommendedName>
</protein>
<organism evidence="7 8">
    <name type="scientific">Aspergillus ellipticus CBS 707.79</name>
    <dbReference type="NCBI Taxonomy" id="1448320"/>
    <lineage>
        <taxon>Eukaryota</taxon>
        <taxon>Fungi</taxon>
        <taxon>Dikarya</taxon>
        <taxon>Ascomycota</taxon>
        <taxon>Pezizomycotina</taxon>
        <taxon>Eurotiomycetes</taxon>
        <taxon>Eurotiomycetidae</taxon>
        <taxon>Eurotiales</taxon>
        <taxon>Aspergillaceae</taxon>
        <taxon>Aspergillus</taxon>
        <taxon>Aspergillus subgen. Circumdati</taxon>
    </lineage>
</organism>
<dbReference type="InterPro" id="IPR001138">
    <property type="entry name" value="Zn2Cys6_DnaBD"/>
</dbReference>
<accession>A0A319EA64</accession>
<sequence length="344" mass="38336">MRKRLKVSIACDSCRSRKVKCNGAHPSCDVCTKQIDGGATCSYSRDKQITPTADPPHRDPTQTPQARLTTTPTTQPDQPQRGRSALRPTAWRIWHGYGLMDRVLSMTFCRPAMISKWLSAAVPLPLMIDDEFLDTQTQGATTRTDGQPCMLPFYISQLQLYGIINDILLELNLPEQLQIHSPLSHHNTIFRRLAIVGKVRLLHARILLFRPILSQFCLPQSHPASSPAGLQDSLTHRTVIQCSNLCLGAAHDIIELIYTNLDLTAATVLLAERIRPVIAVGITTYSNALSWTRAIEILSAYARIASQNPPDDASPHSRSWDQDFSAIHFDLDDMLWLTSVPGNL</sequence>
<reference evidence="7 8" key="1">
    <citation type="submission" date="2018-02" db="EMBL/GenBank/DDBJ databases">
        <title>The genomes of Aspergillus section Nigri reveals drivers in fungal speciation.</title>
        <authorList>
            <consortium name="DOE Joint Genome Institute"/>
            <person name="Vesth T.C."/>
            <person name="Nybo J."/>
            <person name="Theobald S."/>
            <person name="Brandl J."/>
            <person name="Frisvad J.C."/>
            <person name="Nielsen K.F."/>
            <person name="Lyhne E.K."/>
            <person name="Kogle M.E."/>
            <person name="Kuo A."/>
            <person name="Riley R."/>
            <person name="Clum A."/>
            <person name="Nolan M."/>
            <person name="Lipzen A."/>
            <person name="Salamov A."/>
            <person name="Henrissat B."/>
            <person name="Wiebenga A."/>
            <person name="De vries R.P."/>
            <person name="Grigoriev I.V."/>
            <person name="Mortensen U.H."/>
            <person name="Andersen M.R."/>
            <person name="Baker S.E."/>
        </authorList>
    </citation>
    <scope>NUCLEOTIDE SEQUENCE [LARGE SCALE GENOMIC DNA]</scope>
    <source>
        <strain evidence="7 8">CBS 707.79</strain>
    </source>
</reference>
<dbReference type="GO" id="GO:0000981">
    <property type="term" value="F:DNA-binding transcription factor activity, RNA polymerase II-specific"/>
    <property type="evidence" value="ECO:0007669"/>
    <property type="project" value="InterPro"/>
</dbReference>
<gene>
    <name evidence="7" type="ORF">BO71DRAFT_481081</name>
</gene>
<feature type="compositionally biased region" description="Low complexity" evidence="5">
    <location>
        <begin position="61"/>
        <end position="79"/>
    </location>
</feature>
<dbReference type="CDD" id="cd00067">
    <property type="entry name" value="GAL4"/>
    <property type="match status" value="1"/>
</dbReference>
<dbReference type="PANTHER" id="PTHR47424:SF4">
    <property type="entry name" value="ZN(II)2CYS6 TRANSCRIPTION FACTOR (EUROFUNG)"/>
    <property type="match status" value="1"/>
</dbReference>
<dbReference type="PANTHER" id="PTHR47424">
    <property type="entry name" value="REGULATORY PROTEIN GAL4"/>
    <property type="match status" value="1"/>
</dbReference>
<dbReference type="CDD" id="cd12148">
    <property type="entry name" value="fungal_TF_MHR"/>
    <property type="match status" value="1"/>
</dbReference>
<dbReference type="SUPFAM" id="SSF57701">
    <property type="entry name" value="Zn2/Cys6 DNA-binding domain"/>
    <property type="match status" value="1"/>
</dbReference>
<evidence type="ECO:0000259" key="6">
    <source>
        <dbReference type="PROSITE" id="PS50048"/>
    </source>
</evidence>
<dbReference type="GO" id="GO:0000978">
    <property type="term" value="F:RNA polymerase II cis-regulatory region sequence-specific DNA binding"/>
    <property type="evidence" value="ECO:0007669"/>
    <property type="project" value="TreeGrafter"/>
</dbReference>
<dbReference type="InterPro" id="IPR036864">
    <property type="entry name" value="Zn2-C6_fun-type_DNA-bd_sf"/>
</dbReference>
<feature type="domain" description="Zn(2)-C6 fungal-type" evidence="6">
    <location>
        <begin position="10"/>
        <end position="43"/>
    </location>
</feature>